<feature type="region of interest" description="Disordered" evidence="2">
    <location>
        <begin position="189"/>
        <end position="276"/>
    </location>
</feature>
<feature type="compositionally biased region" description="Polar residues" evidence="2">
    <location>
        <begin position="189"/>
        <end position="202"/>
    </location>
</feature>
<evidence type="ECO:0000313" key="4">
    <source>
        <dbReference type="EMBL" id="GAA5046117.1"/>
    </source>
</evidence>
<feature type="compositionally biased region" description="Low complexity" evidence="2">
    <location>
        <begin position="26"/>
        <end position="37"/>
    </location>
</feature>
<accession>A0AAV3UEP3</accession>
<dbReference type="EMBL" id="BAABKX010000001">
    <property type="protein sequence ID" value="GAA5046117.1"/>
    <property type="molecule type" value="Genomic_DNA"/>
</dbReference>
<evidence type="ECO:0000256" key="2">
    <source>
        <dbReference type="SAM" id="MobiDB-lite"/>
    </source>
</evidence>
<dbReference type="Proteomes" id="UP001501729">
    <property type="component" value="Unassembled WGS sequence"/>
</dbReference>
<dbReference type="RefSeq" id="WP_227776277.1">
    <property type="nucleotide sequence ID" value="NZ_BAABKX010000001.1"/>
</dbReference>
<dbReference type="Pfam" id="PF23379">
    <property type="entry name" value="DUF7096"/>
    <property type="match status" value="1"/>
</dbReference>
<feature type="compositionally biased region" description="Low complexity" evidence="2">
    <location>
        <begin position="239"/>
        <end position="263"/>
    </location>
</feature>
<proteinExistence type="predicted"/>
<sequence>MNAIRAVLLATLTVCGFAVALPTAAAPSPSAPVDTSPNTFQTEQNATSSNSTLGAEISSFMQVSTSQAQGTVDTGLWVARFNQTENRSARRALVRHHVEDMQTELDALQERKQSLVEARNNGDISQLEYQSRMSELIGDIRSLEHGINATKPRAETVGTRVNRLQQLDNQANNVSGPEVAEVARSLNSVNVPGENANNSTNAPGVGNGSGQGNGTSGGETTPGNGNVGNGNTGGGSNGNAGDETNGNTGNGNGNTSNETVGNGDSLTENVSISASR</sequence>
<protein>
    <recommendedName>
        <fullName evidence="3">DUF7096 domain-containing protein</fullName>
    </recommendedName>
</protein>
<feature type="compositionally biased region" description="Polar residues" evidence="2">
    <location>
        <begin position="38"/>
        <end position="49"/>
    </location>
</feature>
<feature type="compositionally biased region" description="Gly residues" evidence="2">
    <location>
        <begin position="225"/>
        <end position="238"/>
    </location>
</feature>
<feature type="compositionally biased region" description="Polar residues" evidence="2">
    <location>
        <begin position="264"/>
        <end position="276"/>
    </location>
</feature>
<feature type="coiled-coil region" evidence="1">
    <location>
        <begin position="91"/>
        <end position="118"/>
    </location>
</feature>
<organism evidence="4 5">
    <name type="scientific">Haladaptatus pallidirubidus</name>
    <dbReference type="NCBI Taxonomy" id="1008152"/>
    <lineage>
        <taxon>Archaea</taxon>
        <taxon>Methanobacteriati</taxon>
        <taxon>Methanobacteriota</taxon>
        <taxon>Stenosarchaea group</taxon>
        <taxon>Halobacteria</taxon>
        <taxon>Halobacteriales</taxon>
        <taxon>Haladaptataceae</taxon>
        <taxon>Haladaptatus</taxon>
    </lineage>
</organism>
<feature type="region of interest" description="Disordered" evidence="2">
    <location>
        <begin position="26"/>
        <end position="49"/>
    </location>
</feature>
<name>A0AAV3UEP3_9EURY</name>
<keyword evidence="1" id="KW-0175">Coiled coil</keyword>
<keyword evidence="5" id="KW-1185">Reference proteome</keyword>
<evidence type="ECO:0000256" key="1">
    <source>
        <dbReference type="SAM" id="Coils"/>
    </source>
</evidence>
<feature type="compositionally biased region" description="Gly residues" evidence="2">
    <location>
        <begin position="205"/>
        <end position="217"/>
    </location>
</feature>
<reference evidence="4 5" key="1">
    <citation type="journal article" date="2019" name="Int. J. Syst. Evol. Microbiol.">
        <title>The Global Catalogue of Microorganisms (GCM) 10K type strain sequencing project: providing services to taxonomists for standard genome sequencing and annotation.</title>
        <authorList>
            <consortium name="The Broad Institute Genomics Platform"/>
            <consortium name="The Broad Institute Genome Sequencing Center for Infectious Disease"/>
            <person name="Wu L."/>
            <person name="Ma J."/>
        </authorList>
    </citation>
    <scope>NUCLEOTIDE SEQUENCE [LARGE SCALE GENOMIC DNA]</scope>
    <source>
        <strain evidence="4 5">JCM 17504</strain>
    </source>
</reference>
<gene>
    <name evidence="4" type="ORF">GCM10025751_14940</name>
</gene>
<evidence type="ECO:0000313" key="5">
    <source>
        <dbReference type="Proteomes" id="UP001501729"/>
    </source>
</evidence>
<comment type="caution">
    <text evidence="4">The sequence shown here is derived from an EMBL/GenBank/DDBJ whole genome shotgun (WGS) entry which is preliminary data.</text>
</comment>
<evidence type="ECO:0000259" key="3">
    <source>
        <dbReference type="Pfam" id="PF23379"/>
    </source>
</evidence>
<dbReference type="InterPro" id="IPR055522">
    <property type="entry name" value="DUF7096"/>
</dbReference>
<feature type="domain" description="DUF7096" evidence="3">
    <location>
        <begin position="1"/>
        <end position="177"/>
    </location>
</feature>
<dbReference type="GeneID" id="68612083"/>
<dbReference type="AlphaFoldDB" id="A0AAV3UEP3"/>